<evidence type="ECO:0000313" key="2">
    <source>
        <dbReference type="Proteomes" id="UP000187851"/>
    </source>
</evidence>
<reference evidence="1 2" key="1">
    <citation type="journal article" date="2017" name="J. Biotechnol.">
        <title>The complete genome sequence of Streptomyces autolyticus CGMCC 0516, the producer of geldanamycin, autolytimycin, reblastatin and elaiophylin.</title>
        <authorList>
            <person name="Yin M."/>
            <person name="Jiang M."/>
            <person name="Ren Z."/>
            <person name="Dong Y."/>
            <person name="Lu T."/>
        </authorList>
    </citation>
    <scope>NUCLEOTIDE SEQUENCE [LARGE SCALE GENOMIC DNA]</scope>
    <source>
        <strain evidence="1 2">CGMCC0516</strain>
    </source>
</reference>
<evidence type="ECO:0000313" key="1">
    <source>
        <dbReference type="EMBL" id="AQA12797.1"/>
    </source>
</evidence>
<keyword evidence="2" id="KW-1185">Reference proteome</keyword>
<gene>
    <name evidence="1" type="ORF">BV401_22505</name>
</gene>
<organism evidence="1 2">
    <name type="scientific">Streptomyces autolyticus</name>
    <dbReference type="NCBI Taxonomy" id="75293"/>
    <lineage>
        <taxon>Bacteria</taxon>
        <taxon>Bacillati</taxon>
        <taxon>Actinomycetota</taxon>
        <taxon>Actinomycetes</taxon>
        <taxon>Kitasatosporales</taxon>
        <taxon>Streptomycetaceae</taxon>
        <taxon>Streptomyces</taxon>
    </lineage>
</organism>
<protein>
    <submittedName>
        <fullName evidence="1">Uncharacterized protein</fullName>
    </submittedName>
</protein>
<dbReference type="Proteomes" id="UP000187851">
    <property type="component" value="Chromosome"/>
</dbReference>
<name>A0ABN4W9X9_9ACTN</name>
<accession>A0ABN4W9X9</accession>
<sequence>MPSRRHTHSPAASAAPYRSPACRIGTHQACAESSPAPAPVDVPLIYEACACPCHSASDQARPAEAKQ</sequence>
<dbReference type="EMBL" id="CP019458">
    <property type="protein sequence ID" value="AQA12797.1"/>
    <property type="molecule type" value="Genomic_DNA"/>
</dbReference>
<proteinExistence type="predicted"/>